<proteinExistence type="inferred from homology"/>
<protein>
    <submittedName>
        <fullName evidence="9">Insulinase family protein</fullName>
    </submittedName>
</protein>
<evidence type="ECO:0000256" key="5">
    <source>
        <dbReference type="ARBA" id="ARBA00023049"/>
    </source>
</evidence>
<reference evidence="9 10" key="1">
    <citation type="submission" date="2019-07" db="EMBL/GenBank/DDBJ databases">
        <title>The pathways for chlorine oxyanion respiration interact through the shared metabolite chlorate.</title>
        <authorList>
            <person name="Barnum T.P."/>
            <person name="Cheng Y."/>
            <person name="Hill K.A."/>
            <person name="Lucas L.N."/>
            <person name="Carlson H.K."/>
            <person name="Coates J.D."/>
        </authorList>
    </citation>
    <scope>NUCLEOTIDE SEQUENCE [LARGE SCALE GENOMIC DNA]</scope>
    <source>
        <strain evidence="9">BK-3</strain>
    </source>
</reference>
<dbReference type="SUPFAM" id="SSF63411">
    <property type="entry name" value="LuxS/MPP-like metallohydrolase"/>
    <property type="match status" value="2"/>
</dbReference>
<keyword evidence="4" id="KW-0862">Zinc</keyword>
<evidence type="ECO:0000256" key="1">
    <source>
        <dbReference type="ARBA" id="ARBA00007261"/>
    </source>
</evidence>
<sequence length="454" mass="51461">MRLILSAALLLLSSSLLAESRVHETVLENGMKVIVKEDHRAPIMVSQVWYKVGASYEPDGITGISHALEHMMFKGTKAHKPGEFSRIIAQNGGSENAFTGRDYTAYFQTMSSDRLEIAMELEADRMRFLTLPAEEFAKEIEVVKEERRLRTEDKPTGQVYEHFSALAYRSLPYANPVIGWMNDLEHMQVEDLSDWYRLWYAPNNATLVVVGDVNPQDVFKLAEKYFGPLKREAIPKLKPLREPEQKGEARSVVKVPANEPYLIMGYKTPALTTAEKSWEPYALEMLVAVLDGGNSARFSRRLVRGSEVAVSAGAEYNAFTRLPGMLLIDGTPAQGRTMDELEKALRQEIARLRSELVTEEELERVRTQVIASKVFELDSVFNQAMEIGMLETVGLDWRLIDQYVTALKQITPEQVREVAERYLVDDNLTVTQLVPLPMDNTKPQRRIKGGRHDI</sequence>
<accession>A0A558CZJ2</accession>
<evidence type="ECO:0000256" key="6">
    <source>
        <dbReference type="SAM" id="SignalP"/>
    </source>
</evidence>
<dbReference type="GO" id="GO:0046872">
    <property type="term" value="F:metal ion binding"/>
    <property type="evidence" value="ECO:0007669"/>
    <property type="project" value="InterPro"/>
</dbReference>
<dbReference type="Pfam" id="PF05193">
    <property type="entry name" value="Peptidase_M16_C"/>
    <property type="match status" value="1"/>
</dbReference>
<dbReference type="InterPro" id="IPR007863">
    <property type="entry name" value="Peptidase_M16_C"/>
</dbReference>
<comment type="caution">
    <text evidence="9">The sequence shown here is derived from an EMBL/GenBank/DDBJ whole genome shotgun (WGS) entry which is preliminary data.</text>
</comment>
<evidence type="ECO:0000256" key="3">
    <source>
        <dbReference type="ARBA" id="ARBA00022801"/>
    </source>
</evidence>
<evidence type="ECO:0000259" key="8">
    <source>
        <dbReference type="Pfam" id="PF05193"/>
    </source>
</evidence>
<evidence type="ECO:0000313" key="10">
    <source>
        <dbReference type="Proteomes" id="UP000317355"/>
    </source>
</evidence>
<dbReference type="AlphaFoldDB" id="A0A558CZJ2"/>
<dbReference type="PANTHER" id="PTHR43690:SF17">
    <property type="entry name" value="PROTEIN YHJJ"/>
    <property type="match status" value="1"/>
</dbReference>
<dbReference type="Gene3D" id="3.30.830.10">
    <property type="entry name" value="Metalloenzyme, LuxS/M16 peptidase-like"/>
    <property type="match status" value="2"/>
</dbReference>
<dbReference type="Pfam" id="PF00675">
    <property type="entry name" value="Peptidase_M16"/>
    <property type="match status" value="1"/>
</dbReference>
<gene>
    <name evidence="9" type="ORF">FHK82_10930</name>
</gene>
<dbReference type="GO" id="GO:0006508">
    <property type="term" value="P:proteolysis"/>
    <property type="evidence" value="ECO:0007669"/>
    <property type="project" value="UniProtKB-KW"/>
</dbReference>
<dbReference type="Proteomes" id="UP000317355">
    <property type="component" value="Unassembled WGS sequence"/>
</dbReference>
<dbReference type="PANTHER" id="PTHR43690">
    <property type="entry name" value="NARDILYSIN"/>
    <property type="match status" value="1"/>
</dbReference>
<feature type="chain" id="PRO_5021925311" evidence="6">
    <location>
        <begin position="19"/>
        <end position="454"/>
    </location>
</feature>
<feature type="signal peptide" evidence="6">
    <location>
        <begin position="1"/>
        <end position="18"/>
    </location>
</feature>
<keyword evidence="2" id="KW-0645">Protease</keyword>
<evidence type="ECO:0000256" key="2">
    <source>
        <dbReference type="ARBA" id="ARBA00022670"/>
    </source>
</evidence>
<keyword evidence="3" id="KW-0378">Hydrolase</keyword>
<dbReference type="STRING" id="1543721.AAY24_10130"/>
<name>A0A558CZJ2_9GAMM</name>
<dbReference type="EMBL" id="VMRY01000043">
    <property type="protein sequence ID" value="TVT54186.1"/>
    <property type="molecule type" value="Genomic_DNA"/>
</dbReference>
<dbReference type="GO" id="GO:0008237">
    <property type="term" value="F:metallopeptidase activity"/>
    <property type="evidence" value="ECO:0007669"/>
    <property type="project" value="UniProtKB-KW"/>
</dbReference>
<keyword evidence="5" id="KW-0482">Metalloprotease</keyword>
<dbReference type="InterPro" id="IPR011249">
    <property type="entry name" value="Metalloenz_LuxS/M16"/>
</dbReference>
<feature type="domain" description="Peptidase M16 N-terminal" evidence="7">
    <location>
        <begin position="32"/>
        <end position="178"/>
    </location>
</feature>
<evidence type="ECO:0000256" key="4">
    <source>
        <dbReference type="ARBA" id="ARBA00022833"/>
    </source>
</evidence>
<evidence type="ECO:0000259" key="7">
    <source>
        <dbReference type="Pfam" id="PF00675"/>
    </source>
</evidence>
<feature type="domain" description="Peptidase M16 C-terminal" evidence="8">
    <location>
        <begin position="187"/>
        <end position="368"/>
    </location>
</feature>
<dbReference type="InterPro" id="IPR050626">
    <property type="entry name" value="Peptidase_M16"/>
</dbReference>
<evidence type="ECO:0000313" key="9">
    <source>
        <dbReference type="EMBL" id="TVT54186.1"/>
    </source>
</evidence>
<keyword evidence="6" id="KW-0732">Signal</keyword>
<dbReference type="InterPro" id="IPR011765">
    <property type="entry name" value="Pept_M16_N"/>
</dbReference>
<organism evidence="9 10">
    <name type="scientific">Sedimenticola thiotaurini</name>
    <dbReference type="NCBI Taxonomy" id="1543721"/>
    <lineage>
        <taxon>Bacteria</taxon>
        <taxon>Pseudomonadati</taxon>
        <taxon>Pseudomonadota</taxon>
        <taxon>Gammaproteobacteria</taxon>
        <taxon>Chromatiales</taxon>
        <taxon>Sedimenticolaceae</taxon>
        <taxon>Sedimenticola</taxon>
    </lineage>
</organism>
<comment type="similarity">
    <text evidence="1">Belongs to the peptidase M16 family.</text>
</comment>